<evidence type="ECO:0000256" key="1">
    <source>
        <dbReference type="SAM" id="MobiDB-lite"/>
    </source>
</evidence>
<proteinExistence type="predicted"/>
<evidence type="ECO:0000313" key="2">
    <source>
        <dbReference type="EMBL" id="PRW62370.1"/>
    </source>
</evidence>
<protein>
    <submittedName>
        <fullName evidence="2">DUF721 domain-containing protein</fullName>
    </submittedName>
</protein>
<comment type="caution">
    <text evidence="2">The sequence shown here is derived from an EMBL/GenBank/DDBJ whole genome shotgun (WGS) entry which is preliminary data.</text>
</comment>
<dbReference type="Pfam" id="PF05258">
    <property type="entry name" value="DciA"/>
    <property type="match status" value="1"/>
</dbReference>
<dbReference type="AlphaFoldDB" id="A0A2T0GTF2"/>
<dbReference type="InterPro" id="IPR007922">
    <property type="entry name" value="DciA-like"/>
</dbReference>
<keyword evidence="3" id="KW-1185">Reference proteome</keyword>
<evidence type="ECO:0000313" key="3">
    <source>
        <dbReference type="Proteomes" id="UP000239352"/>
    </source>
</evidence>
<dbReference type="Proteomes" id="UP000239352">
    <property type="component" value="Unassembled WGS sequence"/>
</dbReference>
<dbReference type="InParanoid" id="A0A2T0GTF2"/>
<name>A0A2T0GTF2_ACTMO</name>
<dbReference type="PANTHER" id="PTHR36456:SF1">
    <property type="entry name" value="UPF0232 PROTEIN SCO3875"/>
    <property type="match status" value="1"/>
</dbReference>
<feature type="region of interest" description="Disordered" evidence="1">
    <location>
        <begin position="180"/>
        <end position="202"/>
    </location>
</feature>
<dbReference type="EMBL" id="PVSR01000034">
    <property type="protein sequence ID" value="PRW62370.1"/>
    <property type="molecule type" value="Genomic_DNA"/>
</dbReference>
<organism evidence="2 3">
    <name type="scientific">Actinopolyspora mortivallis</name>
    <dbReference type="NCBI Taxonomy" id="33906"/>
    <lineage>
        <taxon>Bacteria</taxon>
        <taxon>Bacillati</taxon>
        <taxon>Actinomycetota</taxon>
        <taxon>Actinomycetes</taxon>
        <taxon>Actinopolysporales</taxon>
        <taxon>Actinopolysporaceae</taxon>
        <taxon>Actinopolyspora</taxon>
    </lineage>
</organism>
<dbReference type="PANTHER" id="PTHR36456">
    <property type="entry name" value="UPF0232 PROTEIN SCO3875"/>
    <property type="match status" value="1"/>
</dbReference>
<dbReference type="RefSeq" id="WP_106114742.1">
    <property type="nucleotide sequence ID" value="NZ_PVSR01000034.1"/>
</dbReference>
<reference evidence="2 3" key="1">
    <citation type="submission" date="2018-03" db="EMBL/GenBank/DDBJ databases">
        <title>Actinopolyspora mortivallis from Sahara, screening for active biomolecules.</title>
        <authorList>
            <person name="Selama O."/>
            <person name="Wellington E.M.H."/>
            <person name="Hacene H."/>
        </authorList>
    </citation>
    <scope>NUCLEOTIDE SEQUENCE [LARGE SCALE GENOMIC DNA]</scope>
    <source>
        <strain evidence="2 3">M5A</strain>
    </source>
</reference>
<gene>
    <name evidence="2" type="ORF">CEP50_15950</name>
</gene>
<accession>A0A2T0GTF2</accession>
<feature type="region of interest" description="Disordered" evidence="1">
    <location>
        <begin position="1"/>
        <end position="89"/>
    </location>
</feature>
<dbReference type="STRING" id="1050202.GCA_000384035_03626"/>
<sequence length="202" mass="21157">MSDEIPAGFSGGTGYSASSGGPGPGNRGGGGGGTSGGSGTGGDDLARAALRAVRERSGATTRRSPGGETARSRRRRGWSGAASDDRDPQSLGELASRMAADRGWSERLAGGQVFGRWTELVGEEIAAHSEPVELREGVLVVQAESTAWATQLRLLQRQIVRRVSDGLGRDLVRRIRVQGPAAPSWRRGPRHVSGRGPRDTYG</sequence>
<feature type="compositionally biased region" description="Gly residues" evidence="1">
    <location>
        <begin position="9"/>
        <end position="42"/>
    </location>
</feature>